<sequence length="286" mass="30147">MKKKTIFGILAVLVVALVIFLVVQGNSGKSNAVTVRTGEVKKETIVEKLSTTGTLIPNQTQALMGTGNVVDVLVKTGDQVEKDKVLATYDNGLQLIAGFNGTITQVNIKAKQADANAQQGKPSIQLDDLSTLKVQLALSNSEASAVAVDQKAEITSGNETFAGKVAEKDPAAQSTQSATGTSASLGAVVTFDQAPEKLFAGFDVDVDITTNTVENVLALPIEALTYNDKNEPIVFAIKDGRAKETKIEIGIQSDKLIEVKSGLKEGDTVILSPSSDIKNNTEVTKE</sequence>
<feature type="domain" description="YknX-like C-terminal permuted SH3-like" evidence="4">
    <location>
        <begin position="216"/>
        <end position="284"/>
    </location>
</feature>
<dbReference type="Gene3D" id="2.40.50.100">
    <property type="match status" value="1"/>
</dbReference>
<comment type="caution">
    <text evidence="5">The sequence shown here is derived from an EMBL/GenBank/DDBJ whole genome shotgun (WGS) entry which is preliminary data.</text>
</comment>
<evidence type="ECO:0000259" key="4">
    <source>
        <dbReference type="Pfam" id="PF25989"/>
    </source>
</evidence>
<dbReference type="Pfam" id="PF25984">
    <property type="entry name" value="BSH_YknX"/>
    <property type="match status" value="1"/>
</dbReference>
<evidence type="ECO:0000256" key="1">
    <source>
        <dbReference type="ARBA" id="ARBA00004196"/>
    </source>
</evidence>
<feature type="domain" description="YknX-like barrel-sandwich hybrid" evidence="3">
    <location>
        <begin position="66"/>
        <end position="125"/>
    </location>
</feature>
<dbReference type="PANTHER" id="PTHR32347">
    <property type="entry name" value="EFFLUX SYSTEM COMPONENT YKNX-RELATED"/>
    <property type="match status" value="1"/>
</dbReference>
<dbReference type="EMBL" id="MIJZ01000001">
    <property type="protein sequence ID" value="OEG13855.1"/>
    <property type="molecule type" value="Genomic_DNA"/>
</dbReference>
<accession>A0A1E5GMM4</accession>
<dbReference type="SUPFAM" id="SSF51230">
    <property type="entry name" value="Single hybrid motif"/>
    <property type="match status" value="1"/>
</dbReference>
<gene>
    <name evidence="5" type="ORF">BCR21_02365</name>
</gene>
<name>A0A1E5GMM4_9ENTE</name>
<dbReference type="Gene3D" id="6.20.50.140">
    <property type="match status" value="1"/>
</dbReference>
<reference evidence="6" key="1">
    <citation type="submission" date="2016-09" db="EMBL/GenBank/DDBJ databases">
        <authorList>
            <person name="Gulvik C.A."/>
        </authorList>
    </citation>
    <scope>NUCLEOTIDE SEQUENCE [LARGE SCALE GENOMIC DNA]</scope>
    <source>
        <strain evidence="6">DSM 23328</strain>
    </source>
</reference>
<comment type="subcellular location">
    <subcellularLocation>
        <location evidence="1">Cell envelope</location>
    </subcellularLocation>
</comment>
<dbReference type="InterPro" id="IPR011053">
    <property type="entry name" value="Single_hybrid_motif"/>
</dbReference>
<dbReference type="InterPro" id="IPR058639">
    <property type="entry name" value="BSH_YknX-like"/>
</dbReference>
<dbReference type="AlphaFoldDB" id="A0A1E5GMM4"/>
<dbReference type="PANTHER" id="PTHR32347:SF14">
    <property type="entry name" value="EFFLUX SYSTEM COMPONENT YKNX-RELATED"/>
    <property type="match status" value="1"/>
</dbReference>
<dbReference type="InterPro" id="IPR050465">
    <property type="entry name" value="UPF0194_transport"/>
</dbReference>
<proteinExistence type="predicted"/>
<keyword evidence="2" id="KW-0175">Coiled coil</keyword>
<evidence type="ECO:0000259" key="3">
    <source>
        <dbReference type="Pfam" id="PF25984"/>
    </source>
</evidence>
<evidence type="ECO:0000256" key="2">
    <source>
        <dbReference type="ARBA" id="ARBA00023054"/>
    </source>
</evidence>
<keyword evidence="6" id="KW-1185">Reference proteome</keyword>
<dbReference type="InterPro" id="IPR058637">
    <property type="entry name" value="YknX-like_C"/>
</dbReference>
<dbReference type="Pfam" id="PF25989">
    <property type="entry name" value="YknX_C"/>
    <property type="match status" value="1"/>
</dbReference>
<evidence type="ECO:0000313" key="6">
    <source>
        <dbReference type="Proteomes" id="UP000094068"/>
    </source>
</evidence>
<dbReference type="STRING" id="903984.BCR21_02365"/>
<dbReference type="GO" id="GO:0030313">
    <property type="term" value="C:cell envelope"/>
    <property type="evidence" value="ECO:0007669"/>
    <property type="project" value="UniProtKB-SubCell"/>
</dbReference>
<organism evidence="5 6">
    <name type="scientific">Enterococcus ureasiticus</name>
    <dbReference type="NCBI Taxonomy" id="903984"/>
    <lineage>
        <taxon>Bacteria</taxon>
        <taxon>Bacillati</taxon>
        <taxon>Bacillota</taxon>
        <taxon>Bacilli</taxon>
        <taxon>Lactobacillales</taxon>
        <taxon>Enterococcaceae</taxon>
        <taxon>Enterococcus</taxon>
    </lineage>
</organism>
<dbReference type="Gene3D" id="2.40.30.170">
    <property type="match status" value="1"/>
</dbReference>
<dbReference type="Proteomes" id="UP000094068">
    <property type="component" value="Unassembled WGS sequence"/>
</dbReference>
<evidence type="ECO:0008006" key="7">
    <source>
        <dbReference type="Google" id="ProtNLM"/>
    </source>
</evidence>
<dbReference type="OrthoDB" id="2291050at2"/>
<protein>
    <recommendedName>
        <fullName evidence="7">RND transporter</fullName>
    </recommendedName>
</protein>
<dbReference type="RefSeq" id="WP_069644910.1">
    <property type="nucleotide sequence ID" value="NZ_MIJZ01000001.1"/>
</dbReference>
<evidence type="ECO:0000313" key="5">
    <source>
        <dbReference type="EMBL" id="OEG13855.1"/>
    </source>
</evidence>